<evidence type="ECO:0000256" key="1">
    <source>
        <dbReference type="ARBA" id="ARBA00003979"/>
    </source>
</evidence>
<comment type="catalytic activity">
    <reaction evidence="9">
        <text>1D-myo-inositol 1,3,4,5,6-pentakisphosphate + ATP = 1D-myo-inositol hexakisphosphate + ADP + H(+)</text>
        <dbReference type="Rhea" id="RHEA:20313"/>
        <dbReference type="ChEBI" id="CHEBI:15378"/>
        <dbReference type="ChEBI" id="CHEBI:30616"/>
        <dbReference type="ChEBI" id="CHEBI:57733"/>
        <dbReference type="ChEBI" id="CHEBI:58130"/>
        <dbReference type="ChEBI" id="CHEBI:456216"/>
        <dbReference type="EC" id="2.7.1.158"/>
    </reaction>
</comment>
<dbReference type="GO" id="GO:0035299">
    <property type="term" value="F:inositol-1,3,4,5,6-pentakisphosphate 2-kinase activity"/>
    <property type="evidence" value="ECO:0007669"/>
    <property type="project" value="UniProtKB-EC"/>
</dbReference>
<proteinExistence type="inferred from homology"/>
<evidence type="ECO:0000256" key="9">
    <source>
        <dbReference type="RuleBase" id="RU364126"/>
    </source>
</evidence>
<evidence type="ECO:0000313" key="10">
    <source>
        <dbReference type="EMBL" id="TKA64198.1"/>
    </source>
</evidence>
<comment type="similarity">
    <text evidence="2">Belongs to the IPK1 type 1 family.</text>
</comment>
<evidence type="ECO:0000256" key="2">
    <source>
        <dbReference type="ARBA" id="ARBA00008305"/>
    </source>
</evidence>
<dbReference type="EC" id="2.7.1.158" evidence="3 9"/>
<keyword evidence="11" id="KW-1185">Reference proteome</keyword>
<evidence type="ECO:0000256" key="7">
    <source>
        <dbReference type="ARBA" id="ARBA00022777"/>
    </source>
</evidence>
<evidence type="ECO:0000256" key="6">
    <source>
        <dbReference type="ARBA" id="ARBA00022741"/>
    </source>
</evidence>
<keyword evidence="5 9" id="KW-0808">Transferase</keyword>
<comment type="domain">
    <text evidence="9">The EXKPK motif is conserved in inositol-pentakisphosphate 2-kinases of both family 1 and 2.</text>
</comment>
<evidence type="ECO:0000313" key="11">
    <source>
        <dbReference type="Proteomes" id="UP000308768"/>
    </source>
</evidence>
<evidence type="ECO:0000256" key="8">
    <source>
        <dbReference type="ARBA" id="ARBA00022840"/>
    </source>
</evidence>
<evidence type="ECO:0000256" key="5">
    <source>
        <dbReference type="ARBA" id="ARBA00022679"/>
    </source>
</evidence>
<dbReference type="GO" id="GO:0032958">
    <property type="term" value="P:inositol phosphate biosynthetic process"/>
    <property type="evidence" value="ECO:0007669"/>
    <property type="project" value="TreeGrafter"/>
</dbReference>
<comment type="function">
    <text evidence="1">Has kinase activity and phosphorylates inositol-1,3,4,5,6-pentakisphosphate (Ins(1,3,4,5,6)P5) to produce 1,2,3,4,5,6-hexakisphosphate (InsP6), also known as phytate.</text>
</comment>
<dbReference type="OrthoDB" id="272370at2759"/>
<dbReference type="GO" id="GO:0005634">
    <property type="term" value="C:nucleus"/>
    <property type="evidence" value="ECO:0007669"/>
    <property type="project" value="TreeGrafter"/>
</dbReference>
<keyword evidence="8 9" id="KW-0067">ATP-binding</keyword>
<reference evidence="10 11" key="1">
    <citation type="submission" date="2017-03" db="EMBL/GenBank/DDBJ databases">
        <title>Genomes of endolithic fungi from Antarctica.</title>
        <authorList>
            <person name="Coleine C."/>
            <person name="Masonjones S."/>
            <person name="Stajich J.E."/>
        </authorList>
    </citation>
    <scope>NUCLEOTIDE SEQUENCE [LARGE SCALE GENOMIC DNA]</scope>
    <source>
        <strain evidence="10 11">CCFEE 5187</strain>
    </source>
</reference>
<dbReference type="PANTHER" id="PTHR14456">
    <property type="entry name" value="INOSITOL POLYPHOSPHATE KINASE 1"/>
    <property type="match status" value="1"/>
</dbReference>
<comment type="caution">
    <text evidence="10">The sequence shown here is derived from an EMBL/GenBank/DDBJ whole genome shotgun (WGS) entry which is preliminary data.</text>
</comment>
<keyword evidence="7 9" id="KW-0418">Kinase</keyword>
<accession>A0A4U0WNH0</accession>
<organism evidence="10 11">
    <name type="scientific">Cryomyces minteri</name>
    <dbReference type="NCBI Taxonomy" id="331657"/>
    <lineage>
        <taxon>Eukaryota</taxon>
        <taxon>Fungi</taxon>
        <taxon>Dikarya</taxon>
        <taxon>Ascomycota</taxon>
        <taxon>Pezizomycotina</taxon>
        <taxon>Dothideomycetes</taxon>
        <taxon>Dothideomycetes incertae sedis</taxon>
        <taxon>Cryomyces</taxon>
    </lineage>
</organism>
<dbReference type="PANTHER" id="PTHR14456:SF2">
    <property type="entry name" value="INOSITOL-PENTAKISPHOSPHATE 2-KINASE"/>
    <property type="match status" value="1"/>
</dbReference>
<dbReference type="Pfam" id="PF06090">
    <property type="entry name" value="Ins_P5_2-kin"/>
    <property type="match status" value="1"/>
</dbReference>
<dbReference type="AlphaFoldDB" id="A0A4U0WNH0"/>
<gene>
    <name evidence="10" type="ORF">B0A49_08770</name>
</gene>
<keyword evidence="6 9" id="KW-0547">Nucleotide-binding</keyword>
<dbReference type="GO" id="GO:0005524">
    <property type="term" value="F:ATP binding"/>
    <property type="evidence" value="ECO:0007669"/>
    <property type="project" value="UniProtKB-KW"/>
</dbReference>
<comment type="function">
    <text evidence="9">Phosphorylates Ins(1,3,4,5,6)P5 at position 2 to form Ins(1,2,3,4,5,6)P6 (InsP6 or phytate).</text>
</comment>
<dbReference type="Proteomes" id="UP000308768">
    <property type="component" value="Unassembled WGS sequence"/>
</dbReference>
<name>A0A4U0WNH0_9PEZI</name>
<dbReference type="STRING" id="331657.A0A4U0WNH0"/>
<evidence type="ECO:0000256" key="4">
    <source>
        <dbReference type="ARBA" id="ARBA00014846"/>
    </source>
</evidence>
<dbReference type="EMBL" id="NAJN01001300">
    <property type="protein sequence ID" value="TKA64198.1"/>
    <property type="molecule type" value="Genomic_DNA"/>
</dbReference>
<dbReference type="InterPro" id="IPR009286">
    <property type="entry name" value="Ins_P5_2-kin"/>
</dbReference>
<sequence length="356" mass="40536">MAALQLSKAPKLCIVSGAAGWKEEEQQLLWVGGANVVYRIHGADVPLPAWLSGKLLRLRKEKPFVRPTSEQLVSFNTHFRPLFDPSQTVEQAQVHLDQAVLAACNDQLRKLEHSGKRQKRRDDHLADAEHFGLLITDMTPSSGREFAIELKPKWLLQSPNAPVEAVRCRTCALRARRNAMAHAEVEVHAQQAVCPLSLVEGDETERRSAVERIVRHRYHKLEHNPDVADRQFVTDRLAEFFRTEGLAILKELRRHQQSLDPDGILSCAGEPDERFLRAMTLRDCTLFIKIHLTNNGLEARLGDLDLKMAEKGKVAKWRKIERSLLDEGWYTAEDTGGQAEVGCFLRRKQDSRRQRN</sequence>
<evidence type="ECO:0000256" key="3">
    <source>
        <dbReference type="ARBA" id="ARBA00012023"/>
    </source>
</evidence>
<protein>
    <recommendedName>
        <fullName evidence="4 9">Inositol-pentakisphosphate 2-kinase</fullName>
        <ecNumber evidence="3 9">2.7.1.158</ecNumber>
    </recommendedName>
</protein>